<proteinExistence type="predicted"/>
<protein>
    <submittedName>
        <fullName evidence="1">Uncharacterized protein</fullName>
    </submittedName>
</protein>
<name>A0A382Z1X0_9ZZZZ</name>
<dbReference type="AlphaFoldDB" id="A0A382Z1X0"/>
<reference evidence="1" key="1">
    <citation type="submission" date="2018-05" db="EMBL/GenBank/DDBJ databases">
        <authorList>
            <person name="Lanie J.A."/>
            <person name="Ng W.-L."/>
            <person name="Kazmierczak K.M."/>
            <person name="Andrzejewski T.M."/>
            <person name="Davidsen T.M."/>
            <person name="Wayne K.J."/>
            <person name="Tettelin H."/>
            <person name="Glass J.I."/>
            <person name="Rusch D."/>
            <person name="Podicherti R."/>
            <person name="Tsui H.-C.T."/>
            <person name="Winkler M.E."/>
        </authorList>
    </citation>
    <scope>NUCLEOTIDE SEQUENCE</scope>
</reference>
<feature type="non-terminal residue" evidence="1">
    <location>
        <position position="260"/>
    </location>
</feature>
<feature type="non-terminal residue" evidence="1">
    <location>
        <position position="1"/>
    </location>
</feature>
<dbReference type="EMBL" id="UINC01180351">
    <property type="protein sequence ID" value="SVD89502.1"/>
    <property type="molecule type" value="Genomic_DNA"/>
</dbReference>
<accession>A0A382Z1X0</accession>
<gene>
    <name evidence="1" type="ORF">METZ01_LOCUS442356</name>
</gene>
<sequence length="260" mass="30398">NGFSKNVKIKRVIQDGFKIAGKVKGFRTQITPTSTIQNFDEFKTLWEEQRANIPIKKKFANLGFIIVYPGKPNHRRYRRYKLEWDFGVEKQVQTICLQTSGGITGAGTGHNQVLCYQSELHDVLTNCEFSHVMIVSVGMVFDMTVNSTAIESFYEFAESEEFCKAHIIAHPAEAAYLHHQHIELYVDMWKTVGCPDLFEKRTDYKRSKENYHDDYTPHWIQFQNFPTITNFDKRDRKGKAFSYDRKEMQNKMWGIIDSKV</sequence>
<evidence type="ECO:0000313" key="1">
    <source>
        <dbReference type="EMBL" id="SVD89502.1"/>
    </source>
</evidence>
<organism evidence="1">
    <name type="scientific">marine metagenome</name>
    <dbReference type="NCBI Taxonomy" id="408172"/>
    <lineage>
        <taxon>unclassified sequences</taxon>
        <taxon>metagenomes</taxon>
        <taxon>ecological metagenomes</taxon>
    </lineage>
</organism>